<dbReference type="SUPFAM" id="SSF53474">
    <property type="entry name" value="alpha/beta-Hydrolases"/>
    <property type="match status" value="1"/>
</dbReference>
<dbReference type="RefSeq" id="WP_011102849.1">
    <property type="nucleotide sequence ID" value="NC_004574.1"/>
</dbReference>
<protein>
    <submittedName>
        <fullName evidence="1">RC150</fullName>
    </submittedName>
</protein>
<dbReference type="EMBL" id="AF416331">
    <property type="protein sequence ID" value="AAN05223.1"/>
    <property type="molecule type" value="Genomic_DNA"/>
</dbReference>
<dbReference type="AlphaFoldDB" id="Q8KW40"/>
<sequence length="200" mass="21564">MSLTTYHALTRAPDRGAPLVFAFHGTGGDEHQFFDLTRQLRPDAGVVSPRGDVSEGGAARFFRRTGEGVYDMDDLAGRTERMAEFVAAHKAAHPGAPVYGFGYSNGANILASVVMARPDLFDRVGLLHPLIPWTPAPVKLTGRSMLITAGRRDPICPWPLSEALIDWAENQGATVTTHIHDGGHELRPAEVDALSALLSN</sequence>
<name>Q8KW40_9RHOB</name>
<dbReference type="InterPro" id="IPR029058">
    <property type="entry name" value="AB_hydrolase_fold"/>
</dbReference>
<geneLocation type="plasmid" evidence="1">
    <name>pSD25</name>
</geneLocation>
<evidence type="ECO:0000313" key="1">
    <source>
        <dbReference type="EMBL" id="AAN05223.1"/>
    </source>
</evidence>
<proteinExistence type="predicted"/>
<keyword evidence="1" id="KW-0614">Plasmid</keyword>
<dbReference type="Gene3D" id="3.40.50.1820">
    <property type="entry name" value="alpha/beta hydrolase"/>
    <property type="match status" value="1"/>
</dbReference>
<reference evidence="1" key="1">
    <citation type="journal article" date="2003" name="Plasmid">
        <title>Nucleotide sequence based characterizations of two cryptic plasmids from the marine bacterium Ruegeria isolate PR1b.</title>
        <authorList>
            <person name="Zhong Z."/>
            <person name="Caspi R."/>
            <person name="Helinski D."/>
            <person name="Knauf V."/>
            <person name="Sykes S."/>
            <person name="O'Byrne C."/>
            <person name="Shea T.P."/>
            <person name="Wilkinson J.E."/>
            <person name="DeLoughery C."/>
            <person name="Toukdarian A."/>
        </authorList>
    </citation>
    <scope>NUCLEOTIDE SEQUENCE</scope>
    <source>
        <strain evidence="1">PR1b</strain>
        <plasmid evidence="1">pSD25</plasmid>
    </source>
</reference>
<organism evidence="1">
    <name type="scientific">Ruegeria sp. PR1b</name>
    <dbReference type="NCBI Taxonomy" id="185588"/>
    <lineage>
        <taxon>Bacteria</taxon>
        <taxon>Pseudomonadati</taxon>
        <taxon>Pseudomonadota</taxon>
        <taxon>Alphaproteobacteria</taxon>
        <taxon>Rhodobacterales</taxon>
        <taxon>Roseobacteraceae</taxon>
        <taxon>Ruegeria</taxon>
    </lineage>
</organism>
<dbReference type="ESTHER" id="ruesp-Q8KW40">
    <property type="family name" value="LYsophospholipase_carboxylesterase"/>
</dbReference>
<accession>Q8KW40</accession>